<evidence type="ECO:0000256" key="8">
    <source>
        <dbReference type="SAM" id="MobiDB-lite"/>
    </source>
</evidence>
<feature type="transmembrane region" description="Helical" evidence="9">
    <location>
        <begin position="521"/>
        <end position="540"/>
    </location>
</feature>
<keyword evidence="12" id="KW-1185">Reference proteome</keyword>
<dbReference type="InterPro" id="IPR005829">
    <property type="entry name" value="Sugar_transporter_CS"/>
</dbReference>
<evidence type="ECO:0000256" key="7">
    <source>
        <dbReference type="RuleBase" id="RU003346"/>
    </source>
</evidence>
<dbReference type="OrthoDB" id="5290825at2759"/>
<protein>
    <submittedName>
        <fullName evidence="11">Arabinose-proton symporter</fullName>
    </submittedName>
</protein>
<keyword evidence="6 9" id="KW-0472">Membrane</keyword>
<dbReference type="InterPro" id="IPR005828">
    <property type="entry name" value="MFS_sugar_transport-like"/>
</dbReference>
<dbReference type="InterPro" id="IPR050814">
    <property type="entry name" value="Myo-inositol_Transporter"/>
</dbReference>
<dbReference type="SUPFAM" id="SSF103473">
    <property type="entry name" value="MFS general substrate transporter"/>
    <property type="match status" value="1"/>
</dbReference>
<dbReference type="InterPro" id="IPR036259">
    <property type="entry name" value="MFS_trans_sf"/>
</dbReference>
<dbReference type="GO" id="GO:0016020">
    <property type="term" value="C:membrane"/>
    <property type="evidence" value="ECO:0007669"/>
    <property type="project" value="UniProtKB-SubCell"/>
</dbReference>
<keyword evidence="5 9" id="KW-1133">Transmembrane helix</keyword>
<dbReference type="GO" id="GO:0015791">
    <property type="term" value="P:polyol transmembrane transport"/>
    <property type="evidence" value="ECO:0007669"/>
    <property type="project" value="UniProtKB-ARBA"/>
</dbReference>
<dbReference type="NCBIfam" id="TIGR00879">
    <property type="entry name" value="SP"/>
    <property type="match status" value="1"/>
</dbReference>
<comment type="caution">
    <text evidence="11">The sequence shown here is derived from an EMBL/GenBank/DDBJ whole genome shotgun (WGS) entry which is preliminary data.</text>
</comment>
<evidence type="ECO:0000256" key="3">
    <source>
        <dbReference type="ARBA" id="ARBA00022448"/>
    </source>
</evidence>
<feature type="transmembrane region" description="Helical" evidence="9">
    <location>
        <begin position="268"/>
        <end position="290"/>
    </location>
</feature>
<dbReference type="PROSITE" id="PS50850">
    <property type="entry name" value="MFS"/>
    <property type="match status" value="1"/>
</dbReference>
<evidence type="ECO:0000313" key="12">
    <source>
        <dbReference type="Proteomes" id="UP000253472"/>
    </source>
</evidence>
<evidence type="ECO:0000259" key="10">
    <source>
        <dbReference type="PROSITE" id="PS50850"/>
    </source>
</evidence>
<dbReference type="GO" id="GO:0015798">
    <property type="term" value="P:myo-inositol transport"/>
    <property type="evidence" value="ECO:0007669"/>
    <property type="project" value="UniProtKB-ARBA"/>
</dbReference>
<evidence type="ECO:0000313" key="11">
    <source>
        <dbReference type="EMBL" id="RCK65407.1"/>
    </source>
</evidence>
<evidence type="ECO:0000256" key="5">
    <source>
        <dbReference type="ARBA" id="ARBA00022989"/>
    </source>
</evidence>
<dbReference type="EMBL" id="QLNQ01000020">
    <property type="protein sequence ID" value="RCK65407.1"/>
    <property type="molecule type" value="Genomic_DNA"/>
</dbReference>
<dbReference type="AlphaFoldDB" id="A0A367YI13"/>
<dbReference type="STRING" id="5486.A0A367YI13"/>
<feature type="transmembrane region" description="Helical" evidence="9">
    <location>
        <begin position="451"/>
        <end position="468"/>
    </location>
</feature>
<evidence type="ECO:0000256" key="9">
    <source>
        <dbReference type="SAM" id="Phobius"/>
    </source>
</evidence>
<organism evidence="11 12">
    <name type="scientific">Candida viswanathii</name>
    <dbReference type="NCBI Taxonomy" id="5486"/>
    <lineage>
        <taxon>Eukaryota</taxon>
        <taxon>Fungi</taxon>
        <taxon>Dikarya</taxon>
        <taxon>Ascomycota</taxon>
        <taxon>Saccharomycotina</taxon>
        <taxon>Pichiomycetes</taxon>
        <taxon>Debaryomycetaceae</taxon>
        <taxon>Candida/Lodderomyces clade</taxon>
        <taxon>Candida</taxon>
    </lineage>
</organism>
<feature type="transmembrane region" description="Helical" evidence="9">
    <location>
        <begin position="233"/>
        <end position="256"/>
    </location>
</feature>
<dbReference type="InterPro" id="IPR020846">
    <property type="entry name" value="MFS_dom"/>
</dbReference>
<evidence type="ECO:0000256" key="4">
    <source>
        <dbReference type="ARBA" id="ARBA00022692"/>
    </source>
</evidence>
<dbReference type="Gene3D" id="1.20.1250.20">
    <property type="entry name" value="MFS general substrate transporter like domains"/>
    <property type="match status" value="1"/>
</dbReference>
<feature type="transmembrane region" description="Helical" evidence="9">
    <location>
        <begin position="358"/>
        <end position="379"/>
    </location>
</feature>
<feature type="transmembrane region" description="Helical" evidence="9">
    <location>
        <begin position="399"/>
        <end position="416"/>
    </location>
</feature>
<feature type="transmembrane region" description="Helical" evidence="9">
    <location>
        <begin position="489"/>
        <end position="509"/>
    </location>
</feature>
<dbReference type="PRINTS" id="PR00171">
    <property type="entry name" value="SUGRTRNSPORT"/>
</dbReference>
<reference evidence="11 12" key="1">
    <citation type="submission" date="2018-06" db="EMBL/GenBank/DDBJ databases">
        <title>Whole genome sequencing of Candida tropicalis (genome annotated by CSBL at Korea University).</title>
        <authorList>
            <person name="Ahn J."/>
        </authorList>
    </citation>
    <scope>NUCLEOTIDE SEQUENCE [LARGE SCALE GENOMIC DNA]</scope>
    <source>
        <strain evidence="11 12">ATCC 20962</strain>
    </source>
</reference>
<comment type="similarity">
    <text evidence="2 7">Belongs to the major facilitator superfamily. Sugar transporter (TC 2.A.1.1) family.</text>
</comment>
<keyword evidence="4 9" id="KW-0812">Transmembrane</keyword>
<feature type="region of interest" description="Disordered" evidence="8">
    <location>
        <begin position="1"/>
        <end position="21"/>
    </location>
</feature>
<dbReference type="PROSITE" id="PS00217">
    <property type="entry name" value="SUGAR_TRANSPORT_2"/>
    <property type="match status" value="1"/>
</dbReference>
<feature type="domain" description="Major facilitator superfamily (MFS) profile" evidence="10">
    <location>
        <begin position="103"/>
        <end position="544"/>
    </location>
</feature>
<keyword evidence="3 7" id="KW-0813">Transport</keyword>
<evidence type="ECO:0000256" key="6">
    <source>
        <dbReference type="ARBA" id="ARBA00023136"/>
    </source>
</evidence>
<dbReference type="PANTHER" id="PTHR48020">
    <property type="entry name" value="PROTON MYO-INOSITOL COTRANSPORTER"/>
    <property type="match status" value="1"/>
</dbReference>
<dbReference type="GO" id="GO:0022857">
    <property type="term" value="F:transmembrane transporter activity"/>
    <property type="evidence" value="ECO:0007669"/>
    <property type="project" value="InterPro"/>
</dbReference>
<sequence>MTDKSPLPESTSSKGSDYETDIREEDIDYTNVLTNKTQQEVMEMGRLYAQEHGLDEELFARGAAVSQFPTRFQTMDFLDADQKDALDREAKHRWRLSRKLYEVVAAGAVSAAVQGCDQVVINGATLFYPDAFGITSMKNGDLIEGLVNGAPYLCASCVACWMSDWCNKRVGRRWVIFWTCVISAVTCIWAGFVNNWWHLFIARFMLGFGIGIKSATVPPYAAECAPKQIRGSLVMLWQFFTAVGIMFGYVLCLAFYRVPDLWVTTGLNWRLMLGSASLPAFVVLVQVPFIPESPRWLMGKGRHLEAFDALQQLRSSDIAAARDCFYQYILLKTEGSYEIPTWKKVIQMFTVRRNRNGALGAWIVMFMQQFCGINVIAYYSSSIFIAADFSEIDALLASWGFGMINFTFALPAFFTIDRFGRRPLLLFAFPLMAALLIVAGCGFLIDDLNGRLAMVITGIYLFTAVYSSSEGPVPFTYSAEAFPLYIRDIGMSFATATCWFFNFILAFTWPRLQNAFTPTGAFGFYAAWNAVGFFLVLWFLPETKGLTLEELDRVFAVSAFKRARYHTRGFWNGIQRHVMRRNIAPLPPLYSDKEEDFKMMEKPEVDHVEL</sequence>
<dbReference type="InterPro" id="IPR003663">
    <property type="entry name" value="Sugar/inositol_transpt"/>
</dbReference>
<dbReference type="PANTHER" id="PTHR48020:SF25">
    <property type="entry name" value="SUGAR TRANSPORTER, PUTATIVE (AFU_ORTHOLOGUE AFUA_7G05830)-RELATED"/>
    <property type="match status" value="1"/>
</dbReference>
<feature type="transmembrane region" description="Helical" evidence="9">
    <location>
        <begin position="199"/>
        <end position="221"/>
    </location>
</feature>
<evidence type="ECO:0000256" key="1">
    <source>
        <dbReference type="ARBA" id="ARBA00004141"/>
    </source>
</evidence>
<feature type="transmembrane region" description="Helical" evidence="9">
    <location>
        <begin position="423"/>
        <end position="445"/>
    </location>
</feature>
<proteinExistence type="inferred from homology"/>
<dbReference type="Pfam" id="PF00083">
    <property type="entry name" value="Sugar_tr"/>
    <property type="match status" value="1"/>
</dbReference>
<dbReference type="PROSITE" id="PS00216">
    <property type="entry name" value="SUGAR_TRANSPORT_1"/>
    <property type="match status" value="1"/>
</dbReference>
<evidence type="ECO:0000256" key="2">
    <source>
        <dbReference type="ARBA" id="ARBA00010992"/>
    </source>
</evidence>
<gene>
    <name evidence="11" type="primary">araE_0</name>
    <name evidence="11" type="ORF">Cantr_01159</name>
</gene>
<comment type="subcellular location">
    <subcellularLocation>
        <location evidence="1">Membrane</location>
        <topology evidence="1">Multi-pass membrane protein</topology>
    </subcellularLocation>
</comment>
<feature type="transmembrane region" description="Helical" evidence="9">
    <location>
        <begin position="174"/>
        <end position="193"/>
    </location>
</feature>
<dbReference type="Proteomes" id="UP000253472">
    <property type="component" value="Unassembled WGS sequence"/>
</dbReference>
<dbReference type="FunFam" id="1.20.1250.20:FF:000474">
    <property type="entry name" value="Sugar transporter, putative"/>
    <property type="match status" value="1"/>
</dbReference>
<name>A0A367YI13_9ASCO</name>
<accession>A0A367YI13</accession>